<sequence>MSTRAEVDIIDCNNQSYQFSIYRDAFPGEVVANLLDHEMEDEMDLEDVKRRLSLRDNKEPFPDFYFSISLVERTIEIHNADFSSESWKRGELIFSGPFAEAKQNLGKII</sequence>
<evidence type="ECO:0000313" key="2">
    <source>
        <dbReference type="Proteomes" id="UP001171945"/>
    </source>
</evidence>
<dbReference type="Proteomes" id="UP001171945">
    <property type="component" value="Unassembled WGS sequence"/>
</dbReference>
<name>A0ABT7VSM3_9GAMM</name>
<organism evidence="1 2">
    <name type="scientific">Candidatus Marithioploca araucensis</name>
    <dbReference type="NCBI Taxonomy" id="70273"/>
    <lineage>
        <taxon>Bacteria</taxon>
        <taxon>Pseudomonadati</taxon>
        <taxon>Pseudomonadota</taxon>
        <taxon>Gammaproteobacteria</taxon>
        <taxon>Thiotrichales</taxon>
        <taxon>Thiotrichaceae</taxon>
        <taxon>Candidatus Marithioploca</taxon>
    </lineage>
</organism>
<evidence type="ECO:0000313" key="1">
    <source>
        <dbReference type="EMBL" id="MDM8562216.1"/>
    </source>
</evidence>
<keyword evidence="2" id="KW-1185">Reference proteome</keyword>
<reference evidence="1" key="1">
    <citation type="submission" date="2023-06" db="EMBL/GenBank/DDBJ databases">
        <title>Uncultivated large filamentous bacteria from sulfidic sediments reveal new species and different genomic features in energy metabolism and defense.</title>
        <authorList>
            <person name="Fonseca A."/>
        </authorList>
    </citation>
    <scope>NUCLEOTIDE SEQUENCE</scope>
    <source>
        <strain evidence="1">HSG4</strain>
    </source>
</reference>
<dbReference type="EMBL" id="JAUCGM010000087">
    <property type="protein sequence ID" value="MDM8562216.1"/>
    <property type="molecule type" value="Genomic_DNA"/>
</dbReference>
<protein>
    <submittedName>
        <fullName evidence="1">Uncharacterized protein</fullName>
    </submittedName>
</protein>
<proteinExistence type="predicted"/>
<comment type="caution">
    <text evidence="1">The sequence shown here is derived from an EMBL/GenBank/DDBJ whole genome shotgun (WGS) entry which is preliminary data.</text>
</comment>
<gene>
    <name evidence="1" type="ORF">QUF54_02565</name>
</gene>
<accession>A0ABT7VSM3</accession>